<evidence type="ECO:0000259" key="2">
    <source>
        <dbReference type="Pfam" id="PF13501"/>
    </source>
</evidence>
<dbReference type="InterPro" id="IPR016568">
    <property type="entry name" value="Sulphur_oxidation_SoxY"/>
</dbReference>
<feature type="chain" id="PRO_5024310706" evidence="1">
    <location>
        <begin position="35"/>
        <end position="157"/>
    </location>
</feature>
<dbReference type="InterPro" id="IPR032711">
    <property type="entry name" value="SoxY"/>
</dbReference>
<accession>A0A5P9VN42</accession>
<reference evidence="3" key="1">
    <citation type="submission" date="2019-04" db="EMBL/GenBank/DDBJ databases">
        <authorList>
            <person name="Duc L.H."/>
        </authorList>
    </citation>
    <scope>NUCLEOTIDE SEQUENCE</scope>
    <source>
        <strain evidence="3">Bac Lieu 03</strain>
    </source>
</reference>
<dbReference type="PIRSF" id="PIRSF010312">
    <property type="entry name" value="Sulphur_oxidation_SoxY"/>
    <property type="match status" value="1"/>
</dbReference>
<gene>
    <name evidence="3" type="primary">soxY</name>
</gene>
<feature type="domain" description="Ig-like SoxY" evidence="2">
    <location>
        <begin position="53"/>
        <end position="155"/>
    </location>
</feature>
<name>A0A5P9VN42_RHOPL</name>
<dbReference type="InterPro" id="IPR006311">
    <property type="entry name" value="TAT_signal"/>
</dbReference>
<evidence type="ECO:0000256" key="1">
    <source>
        <dbReference type="SAM" id="SignalP"/>
    </source>
</evidence>
<evidence type="ECO:0000313" key="3">
    <source>
        <dbReference type="EMBL" id="QFX67455.1"/>
    </source>
</evidence>
<sequence length="157" mass="16360">MNQNRRTMLKASSGLTVLGLAVAAGLIKPNEVFAAAGYPDKAFNAKSMDELMKALGGSMPTESKDITVVAPDIAENGAVVPVGADSKLKNTSEISLLVANNPSMLSAQFMIPDGTDAKVNTRVKMGKSSDVYALVKADGKYYFAKKEVKVTLGGCGG</sequence>
<dbReference type="AlphaFoldDB" id="A0A5P9VN42"/>
<keyword evidence="1" id="KW-0732">Signal</keyword>
<protein>
    <submittedName>
        <fullName evidence="3">Sulfur oxidation protein SoxY</fullName>
    </submittedName>
</protein>
<dbReference type="InterPro" id="IPR038162">
    <property type="entry name" value="SoxY_sf"/>
</dbReference>
<proteinExistence type="predicted"/>
<dbReference type="EMBL" id="MK782908">
    <property type="protein sequence ID" value="QFX67455.1"/>
    <property type="molecule type" value="Genomic_DNA"/>
</dbReference>
<dbReference type="Gene3D" id="2.60.40.2470">
    <property type="entry name" value="SoxY domain"/>
    <property type="match status" value="1"/>
</dbReference>
<organism evidence="3">
    <name type="scientific">Rhodopseudomonas palustris</name>
    <dbReference type="NCBI Taxonomy" id="1076"/>
    <lineage>
        <taxon>Bacteria</taxon>
        <taxon>Pseudomonadati</taxon>
        <taxon>Pseudomonadota</taxon>
        <taxon>Alphaproteobacteria</taxon>
        <taxon>Hyphomicrobiales</taxon>
        <taxon>Nitrobacteraceae</taxon>
        <taxon>Rhodopseudomonas</taxon>
    </lineage>
</organism>
<feature type="signal peptide" evidence="1">
    <location>
        <begin position="1"/>
        <end position="34"/>
    </location>
</feature>
<dbReference type="Pfam" id="PF13501">
    <property type="entry name" value="SoxY"/>
    <property type="match status" value="1"/>
</dbReference>
<dbReference type="PROSITE" id="PS51318">
    <property type="entry name" value="TAT"/>
    <property type="match status" value="1"/>
</dbReference>
<dbReference type="NCBIfam" id="TIGR04488">
    <property type="entry name" value="SoxY_true_GGCGG"/>
    <property type="match status" value="1"/>
</dbReference>